<keyword evidence="4" id="KW-0274">FAD</keyword>
<evidence type="ECO:0000313" key="8">
    <source>
        <dbReference type="Proteomes" id="UP000316292"/>
    </source>
</evidence>
<dbReference type="Pfam" id="PF01565">
    <property type="entry name" value="FAD_binding_4"/>
    <property type="match status" value="1"/>
</dbReference>
<dbReference type="InterPro" id="IPR016170">
    <property type="entry name" value="Cytok_DH_C_sf"/>
</dbReference>
<dbReference type="Proteomes" id="UP000316292">
    <property type="component" value="Unassembled WGS sequence"/>
</dbReference>
<dbReference type="EMBL" id="VBOR01000029">
    <property type="protein sequence ID" value="TMQ50728.1"/>
    <property type="molecule type" value="Genomic_DNA"/>
</dbReference>
<name>A0A538SH78_UNCEI</name>
<feature type="domain" description="FAD-binding PCMH-type" evidence="6">
    <location>
        <begin position="34"/>
        <end position="206"/>
    </location>
</feature>
<dbReference type="Gene3D" id="3.30.43.10">
    <property type="entry name" value="Uridine Diphospho-n-acetylenolpyruvylglucosamine Reductase, domain 2"/>
    <property type="match status" value="2"/>
</dbReference>
<sequence length="479" mass="53427">MDRLYTLLQNRIEGVVSTPDQYHAGLLSNFGNLFHATPRLVVSPLTARDVAATVTFAREHGLTVSTRGAAHSQSRVAISDGGILLSMSSMRRILSVDASAPSVDVEAGVVWRDLVRHLAPRNLAPPVLTNNLSVTVGGTLAIAGIGVSSFKYGTQGDNVRELEVVAGTGERLVCDRKKHADLFWGSLAGLGQAGIITRARLDLRATKPMTRTYYLLYRDLRGFLHDAKLAMERGRWDHLESWASPSPQGTKPVAGRRQVFARWFYPFHLTVEFDPGHPPDDEELLRGLDPFERLYVDDLPTVDFFERMIPVFDLWKQGGTWKHIHAWIETVLPWEHAVDCIESVLPDLPPSILVGGHVLLWPARGTTSKVPFFMRPPGEDLIGFGVLPAIPARFWERARPMLENLSRMTELMGGKRYLSGYLDWTEDRWKNHFGDQWGPFTALKHKYDPHSILNPGFVPFPAAPADVRRVPGESVPAAD</sequence>
<dbReference type="Gene3D" id="3.40.462.10">
    <property type="entry name" value="FAD-linked oxidases, C-terminal domain"/>
    <property type="match status" value="1"/>
</dbReference>
<dbReference type="PANTHER" id="PTHR13878:SF53">
    <property type="entry name" value="CYTOKININ DEHYDROGENASE 6"/>
    <property type="match status" value="1"/>
</dbReference>
<dbReference type="PROSITE" id="PS51387">
    <property type="entry name" value="FAD_PCMH"/>
    <property type="match status" value="1"/>
</dbReference>
<dbReference type="InterPro" id="IPR015345">
    <property type="entry name" value="Cytokinin_DH_FAD/cytokin-bd"/>
</dbReference>
<dbReference type="InterPro" id="IPR016164">
    <property type="entry name" value="FAD-linked_Oxase-like_C"/>
</dbReference>
<dbReference type="InterPro" id="IPR036318">
    <property type="entry name" value="FAD-bd_PCMH-like_sf"/>
</dbReference>
<dbReference type="AlphaFoldDB" id="A0A538SH78"/>
<evidence type="ECO:0000256" key="5">
    <source>
        <dbReference type="ARBA" id="ARBA00023002"/>
    </source>
</evidence>
<organism evidence="7 8">
    <name type="scientific">Eiseniibacteriota bacterium</name>
    <dbReference type="NCBI Taxonomy" id="2212470"/>
    <lineage>
        <taxon>Bacteria</taxon>
        <taxon>Candidatus Eiseniibacteriota</taxon>
    </lineage>
</organism>
<comment type="cofactor">
    <cofactor evidence="1">
        <name>FAD</name>
        <dbReference type="ChEBI" id="CHEBI:57692"/>
    </cofactor>
</comment>
<dbReference type="InterPro" id="IPR016166">
    <property type="entry name" value="FAD-bd_PCMH"/>
</dbReference>
<evidence type="ECO:0000256" key="2">
    <source>
        <dbReference type="ARBA" id="ARBA00005466"/>
    </source>
</evidence>
<dbReference type="SUPFAM" id="SSF55103">
    <property type="entry name" value="FAD-linked oxidases, C-terminal domain"/>
    <property type="match status" value="1"/>
</dbReference>
<evidence type="ECO:0000256" key="4">
    <source>
        <dbReference type="ARBA" id="ARBA00022827"/>
    </source>
</evidence>
<comment type="similarity">
    <text evidence="2">Belongs to the oxygen-dependent FAD-linked oxidoreductase family.</text>
</comment>
<dbReference type="GO" id="GO:0019139">
    <property type="term" value="F:cytokinin dehydrogenase activity"/>
    <property type="evidence" value="ECO:0007669"/>
    <property type="project" value="InterPro"/>
</dbReference>
<dbReference type="InterPro" id="IPR016167">
    <property type="entry name" value="FAD-bd_PCMH_sub1"/>
</dbReference>
<dbReference type="SUPFAM" id="SSF56176">
    <property type="entry name" value="FAD-binding/transporter-associated domain-like"/>
    <property type="match status" value="1"/>
</dbReference>
<evidence type="ECO:0000256" key="3">
    <source>
        <dbReference type="ARBA" id="ARBA00022630"/>
    </source>
</evidence>
<dbReference type="GO" id="GO:0009690">
    <property type="term" value="P:cytokinin metabolic process"/>
    <property type="evidence" value="ECO:0007669"/>
    <property type="project" value="InterPro"/>
</dbReference>
<dbReference type="InterPro" id="IPR016169">
    <property type="entry name" value="FAD-bd_PCMH_sub2"/>
</dbReference>
<reference evidence="7 8" key="1">
    <citation type="journal article" date="2019" name="Nat. Microbiol.">
        <title>Mediterranean grassland soil C-N compound turnover is dependent on rainfall and depth, and is mediated by genomically divergent microorganisms.</title>
        <authorList>
            <person name="Diamond S."/>
            <person name="Andeer P.F."/>
            <person name="Li Z."/>
            <person name="Crits-Christoph A."/>
            <person name="Burstein D."/>
            <person name="Anantharaman K."/>
            <person name="Lane K.R."/>
            <person name="Thomas B.C."/>
            <person name="Pan C."/>
            <person name="Northen T.R."/>
            <person name="Banfield J.F."/>
        </authorList>
    </citation>
    <scope>NUCLEOTIDE SEQUENCE [LARGE SCALE GENOMIC DNA]</scope>
    <source>
        <strain evidence="7">WS_1</strain>
    </source>
</reference>
<keyword evidence="3" id="KW-0285">Flavoprotein</keyword>
<evidence type="ECO:0000259" key="6">
    <source>
        <dbReference type="PROSITE" id="PS51387"/>
    </source>
</evidence>
<keyword evidence="5" id="KW-0560">Oxidoreductase</keyword>
<dbReference type="Gene3D" id="3.30.465.10">
    <property type="match status" value="1"/>
</dbReference>
<accession>A0A538SH78</accession>
<dbReference type="GO" id="GO:0071949">
    <property type="term" value="F:FAD binding"/>
    <property type="evidence" value="ECO:0007669"/>
    <property type="project" value="InterPro"/>
</dbReference>
<dbReference type="InterPro" id="IPR050432">
    <property type="entry name" value="FAD-linked_Oxidoreductases_BP"/>
</dbReference>
<protein>
    <submittedName>
        <fullName evidence="7">FAD-binding protein</fullName>
    </submittedName>
</protein>
<proteinExistence type="inferred from homology"/>
<evidence type="ECO:0000256" key="1">
    <source>
        <dbReference type="ARBA" id="ARBA00001974"/>
    </source>
</evidence>
<dbReference type="InterPro" id="IPR006094">
    <property type="entry name" value="Oxid_FAD_bind_N"/>
</dbReference>
<gene>
    <name evidence="7" type="ORF">E6K71_01775</name>
</gene>
<comment type="caution">
    <text evidence="7">The sequence shown here is derived from an EMBL/GenBank/DDBJ whole genome shotgun (WGS) entry which is preliminary data.</text>
</comment>
<evidence type="ECO:0000313" key="7">
    <source>
        <dbReference type="EMBL" id="TMQ50728.1"/>
    </source>
</evidence>
<dbReference type="Pfam" id="PF09265">
    <property type="entry name" value="Cytokin-bind"/>
    <property type="match status" value="1"/>
</dbReference>
<dbReference type="PANTHER" id="PTHR13878">
    <property type="entry name" value="GULONOLACTONE OXIDASE"/>
    <property type="match status" value="1"/>
</dbReference>